<proteinExistence type="predicted"/>
<comment type="caution">
    <text evidence="2">The sequence shown here is derived from an EMBL/GenBank/DDBJ whole genome shotgun (WGS) entry which is preliminary data.</text>
</comment>
<dbReference type="Gene3D" id="3.30.1150.10">
    <property type="match status" value="1"/>
</dbReference>
<dbReference type="Pfam" id="PF13103">
    <property type="entry name" value="TonB_2"/>
    <property type="match status" value="1"/>
</dbReference>
<organism evidence="2 3">
    <name type="scientific">Pseudomonas sediminis</name>
    <dbReference type="NCBI Taxonomy" id="1691904"/>
    <lineage>
        <taxon>Bacteria</taxon>
        <taxon>Pseudomonadati</taxon>
        <taxon>Pseudomonadota</taxon>
        <taxon>Gammaproteobacteria</taxon>
        <taxon>Pseudomonadales</taxon>
        <taxon>Pseudomonadaceae</taxon>
        <taxon>Pseudomonas</taxon>
    </lineage>
</organism>
<keyword evidence="1" id="KW-0732">Signal</keyword>
<dbReference type="Proteomes" id="UP000229504">
    <property type="component" value="Unassembled WGS sequence"/>
</dbReference>
<feature type="chain" id="PRO_5013922370" description="TonB C-terminal domain-containing protein" evidence="1">
    <location>
        <begin position="30"/>
        <end position="130"/>
    </location>
</feature>
<feature type="signal peptide" evidence="1">
    <location>
        <begin position="1"/>
        <end position="29"/>
    </location>
</feature>
<evidence type="ECO:0000256" key="1">
    <source>
        <dbReference type="SAM" id="SignalP"/>
    </source>
</evidence>
<evidence type="ECO:0000313" key="3">
    <source>
        <dbReference type="Proteomes" id="UP000229504"/>
    </source>
</evidence>
<dbReference type="AlphaFoldDB" id="A0A2G5FCX1"/>
<sequence>MCPLFSKESLLRVYLLALVSALFSAQTLAQSAGSDKALDNLKRDYASAVHSTVAHNWIKPEGMDISARCSVVVTQLPGGDVLDAHVLPSCEYNEEERASVIKALYDSSPLPYRGYEYVFSRVVVLSLPAQ</sequence>
<dbReference type="EMBL" id="NIQU01000013">
    <property type="protein sequence ID" value="PIA65820.1"/>
    <property type="molecule type" value="Genomic_DNA"/>
</dbReference>
<evidence type="ECO:0000313" key="2">
    <source>
        <dbReference type="EMBL" id="PIA65820.1"/>
    </source>
</evidence>
<reference evidence="3" key="1">
    <citation type="submission" date="2017-06" db="EMBL/GenBank/DDBJ databases">
        <authorList>
            <person name="Rastogi G."/>
            <person name="Vaishampayan P."/>
            <person name="Seuylemezian A."/>
        </authorList>
    </citation>
    <scope>NUCLEOTIDE SEQUENCE [LARGE SCALE GENOMIC DNA]</scope>
    <source>
        <strain evidence="3">PI11</strain>
    </source>
</reference>
<protein>
    <recommendedName>
        <fullName evidence="4">TonB C-terminal domain-containing protein</fullName>
    </recommendedName>
</protein>
<dbReference type="SUPFAM" id="SSF74653">
    <property type="entry name" value="TolA/TonB C-terminal domain"/>
    <property type="match status" value="1"/>
</dbReference>
<evidence type="ECO:0008006" key="4">
    <source>
        <dbReference type="Google" id="ProtNLM"/>
    </source>
</evidence>
<gene>
    <name evidence="2" type="ORF">CDO35_22525</name>
</gene>
<name>A0A2G5FCX1_9PSED</name>
<accession>A0A2G5FCX1</accession>